<protein>
    <submittedName>
        <fullName evidence="1">Uncharacterized protein</fullName>
    </submittedName>
</protein>
<dbReference type="EMBL" id="JAKTTI010000028">
    <property type="protein sequence ID" value="MCH1626822.1"/>
    <property type="molecule type" value="Genomic_DNA"/>
</dbReference>
<proteinExistence type="predicted"/>
<reference evidence="1" key="1">
    <citation type="submission" date="2022-02" db="EMBL/GenBank/DDBJ databases">
        <title>Fredinandcohnia quinoae sp. nov. isolated from Chenopodium quinoa seeds.</title>
        <authorList>
            <person name="Saati-Santamaria Z."/>
            <person name="Flores-Felix J.D."/>
            <person name="Igual J.M."/>
            <person name="Velazquez E."/>
            <person name="Garcia-Fraile P."/>
            <person name="Martinez-Molina E."/>
        </authorList>
    </citation>
    <scope>NUCLEOTIDE SEQUENCE</scope>
    <source>
        <strain evidence="1">SECRCQ15</strain>
    </source>
</reference>
<dbReference type="AlphaFoldDB" id="A0AAW5E1M5"/>
<evidence type="ECO:0000313" key="1">
    <source>
        <dbReference type="EMBL" id="MCH1626822.1"/>
    </source>
</evidence>
<accession>A0AAW5E1M5</accession>
<evidence type="ECO:0000313" key="2">
    <source>
        <dbReference type="Proteomes" id="UP001431131"/>
    </source>
</evidence>
<sequence length="88" mass="10879">MKLVATHPYIQVIRKIEWNEQKYIETHHLIRLFDDRIITSNDEFLLEQVLDMSYRTNFLYLHTNRGLFSYNVKKNPNYFIRLFKNLKQ</sequence>
<organism evidence="1 2">
    <name type="scientific">Fredinandcohnia quinoae</name>
    <dbReference type="NCBI Taxonomy" id="2918902"/>
    <lineage>
        <taxon>Bacteria</taxon>
        <taxon>Bacillati</taxon>
        <taxon>Bacillota</taxon>
        <taxon>Bacilli</taxon>
        <taxon>Bacillales</taxon>
        <taxon>Bacillaceae</taxon>
        <taxon>Fredinandcohnia</taxon>
    </lineage>
</organism>
<name>A0AAW5E1M5_9BACI</name>
<gene>
    <name evidence="1" type="ORF">MJG50_15920</name>
</gene>
<dbReference type="Proteomes" id="UP001431131">
    <property type="component" value="Unassembled WGS sequence"/>
</dbReference>
<comment type="caution">
    <text evidence="1">The sequence shown here is derived from an EMBL/GenBank/DDBJ whole genome shotgun (WGS) entry which is preliminary data.</text>
</comment>
<keyword evidence="2" id="KW-1185">Reference proteome</keyword>
<dbReference type="RefSeq" id="WP_240256739.1">
    <property type="nucleotide sequence ID" value="NZ_JAKTTI010000028.1"/>
</dbReference>